<evidence type="ECO:0000313" key="2">
    <source>
        <dbReference type="WBParaSite" id="nRc.2.0.1.t27460-RA"/>
    </source>
</evidence>
<sequence>MMGDSRMWTYIQQKRGLPYLYIKEQGDNFTSLYGAIWRGTVMYGTGHYIEFPTENEFEKLQRSFYEKRGFTGVIIVIDCTHIHIHGPGGDDLELYGATFRSMFN</sequence>
<dbReference type="AlphaFoldDB" id="A0A915JMQ4"/>
<reference evidence="2" key="1">
    <citation type="submission" date="2022-11" db="UniProtKB">
        <authorList>
            <consortium name="WormBaseParasite"/>
        </authorList>
    </citation>
    <scope>IDENTIFICATION</scope>
</reference>
<proteinExistence type="predicted"/>
<name>A0A915JMQ4_ROMCU</name>
<organism evidence="1 2">
    <name type="scientific">Romanomermis culicivorax</name>
    <name type="common">Nematode worm</name>
    <dbReference type="NCBI Taxonomy" id="13658"/>
    <lineage>
        <taxon>Eukaryota</taxon>
        <taxon>Metazoa</taxon>
        <taxon>Ecdysozoa</taxon>
        <taxon>Nematoda</taxon>
        <taxon>Enoplea</taxon>
        <taxon>Dorylaimia</taxon>
        <taxon>Mermithida</taxon>
        <taxon>Mermithoidea</taxon>
        <taxon>Mermithidae</taxon>
        <taxon>Romanomermis</taxon>
    </lineage>
</organism>
<protein>
    <submittedName>
        <fullName evidence="2">Uncharacterized protein</fullName>
    </submittedName>
</protein>
<dbReference type="Proteomes" id="UP000887565">
    <property type="component" value="Unplaced"/>
</dbReference>
<dbReference type="WBParaSite" id="nRc.2.0.1.t27460-RA">
    <property type="protein sequence ID" value="nRc.2.0.1.t27460-RA"/>
    <property type="gene ID" value="nRc.2.0.1.g27460"/>
</dbReference>
<accession>A0A915JMQ4</accession>
<evidence type="ECO:0000313" key="1">
    <source>
        <dbReference type="Proteomes" id="UP000887565"/>
    </source>
</evidence>
<keyword evidence="1" id="KW-1185">Reference proteome</keyword>